<dbReference type="Proteomes" id="UP000286100">
    <property type="component" value="Unassembled WGS sequence"/>
</dbReference>
<accession>A0A418WKW1</accession>
<keyword evidence="2" id="KW-1185">Reference proteome</keyword>
<protein>
    <recommendedName>
        <fullName evidence="3">HNH endonuclease</fullName>
    </recommendedName>
</protein>
<dbReference type="EMBL" id="QYUM01000003">
    <property type="protein sequence ID" value="RJF90650.1"/>
    <property type="molecule type" value="Genomic_DNA"/>
</dbReference>
<dbReference type="AlphaFoldDB" id="A0A418WKW1"/>
<evidence type="ECO:0000313" key="1">
    <source>
        <dbReference type="EMBL" id="RJF90650.1"/>
    </source>
</evidence>
<sequence>MTKNCLITGAPVTDENDSRAHVIPSAIGGRLKPKGLLCGDANGILNGSVDLALVRAFEPIMSLLDGSRDRGSNSPVRMTDASGRAYEVAFGKPLTLTRPEFSMEVLADRSVIVQVSARTVPELRTLLGRVRARFPDFDIDAVVRQAAVQHSRPGRLRGQLQLGPASTFPAAYVAASIFAAHRGFTPHPELATYVASLDPQPDPVPLPPDTFLWHQPRWFDVDGEVSHILALIGDPKAGLMLAFVEYFGIASVAVILPYAGSTPIRETYAIDILTGKEASVRIDEAVLAKLPWSASHQLSDPAFQTDMVERINRVIGIAQERSRGAAIETIFDETVGPTDGRKLIIEEQKALEERLAQFLLDIICED</sequence>
<reference evidence="1 2" key="1">
    <citation type="submission" date="2018-09" db="EMBL/GenBank/DDBJ databases">
        <authorList>
            <person name="Zhu H."/>
        </authorList>
    </citation>
    <scope>NUCLEOTIDE SEQUENCE [LARGE SCALE GENOMIC DNA]</scope>
    <source>
        <strain evidence="1 2">K2R01-6</strain>
    </source>
</reference>
<organism evidence="1 2">
    <name type="scientific">Sphingomonas cavernae</name>
    <dbReference type="NCBI Taxonomy" id="2320861"/>
    <lineage>
        <taxon>Bacteria</taxon>
        <taxon>Pseudomonadati</taxon>
        <taxon>Pseudomonadota</taxon>
        <taxon>Alphaproteobacteria</taxon>
        <taxon>Sphingomonadales</taxon>
        <taxon>Sphingomonadaceae</taxon>
        <taxon>Sphingomonas</taxon>
    </lineage>
</organism>
<comment type="caution">
    <text evidence="1">The sequence shown here is derived from an EMBL/GenBank/DDBJ whole genome shotgun (WGS) entry which is preliminary data.</text>
</comment>
<proteinExistence type="predicted"/>
<gene>
    <name evidence="1" type="ORF">D3876_10565</name>
</gene>
<evidence type="ECO:0008006" key="3">
    <source>
        <dbReference type="Google" id="ProtNLM"/>
    </source>
</evidence>
<evidence type="ECO:0000313" key="2">
    <source>
        <dbReference type="Proteomes" id="UP000286100"/>
    </source>
</evidence>
<name>A0A418WKW1_9SPHN</name>